<dbReference type="STRING" id="477245.TU94_27175"/>
<evidence type="ECO:0000313" key="1">
    <source>
        <dbReference type="EMBL" id="AJP04591.1"/>
    </source>
</evidence>
<sequence>MHTSPTHAVSPALTAAERDFRVSLAGARVRRRLVHGAVTTWTRTATVEDDEIRRWRLAQGLVQAPSPVSDPEPGRRMPPT</sequence>
<evidence type="ECO:0000313" key="2">
    <source>
        <dbReference type="Proteomes" id="UP000032234"/>
    </source>
</evidence>
<gene>
    <name evidence="1" type="ORF">TU94_27175</name>
</gene>
<reference evidence="1 2" key="1">
    <citation type="submission" date="2015-02" db="EMBL/GenBank/DDBJ databases">
        <title>Genome sequence of thermotolerant Streptomyces cyaneogriseus subsp. Noncyanogenus NMWT1, the producer of nematocidal antibiotics nemadectin.</title>
        <authorList>
            <person name="Wang H."/>
            <person name="Li C."/>
            <person name="Xiang W."/>
            <person name="Wang X."/>
        </authorList>
    </citation>
    <scope>NUCLEOTIDE SEQUENCE [LARGE SCALE GENOMIC DNA]</scope>
    <source>
        <strain evidence="1 2">NMWT 1</strain>
    </source>
</reference>
<dbReference type="EMBL" id="CP010849">
    <property type="protein sequence ID" value="AJP04591.1"/>
    <property type="molecule type" value="Genomic_DNA"/>
</dbReference>
<name>A0A0C5GJG1_9ACTN</name>
<proteinExistence type="predicted"/>
<keyword evidence="2" id="KW-1185">Reference proteome</keyword>
<accession>A0A0C5GJG1</accession>
<dbReference type="PATRIC" id="fig|477245.3.peg.5759"/>
<dbReference type="HOGENOM" id="CLU_2588105_0_0_11"/>
<organism evidence="1 2">
    <name type="scientific">Streptomyces cyaneogriseus subsp. noncyanogenus</name>
    <dbReference type="NCBI Taxonomy" id="477245"/>
    <lineage>
        <taxon>Bacteria</taxon>
        <taxon>Bacillati</taxon>
        <taxon>Actinomycetota</taxon>
        <taxon>Actinomycetes</taxon>
        <taxon>Kitasatosporales</taxon>
        <taxon>Streptomycetaceae</taxon>
        <taxon>Streptomyces</taxon>
    </lineage>
</organism>
<dbReference type="KEGG" id="scw:TU94_27175"/>
<protein>
    <submittedName>
        <fullName evidence="1">Uncharacterized protein</fullName>
    </submittedName>
</protein>
<dbReference type="AlphaFoldDB" id="A0A0C5GJG1"/>
<dbReference type="Proteomes" id="UP000032234">
    <property type="component" value="Chromosome"/>
</dbReference>